<sequence>MNAQPYTPALARPRRVMVLGLAALSTGFASVEMHRLLAAHGTTVPELFVLGLFALCFAWIALSFWSGVAGFIQLMSNQRVPGLRWPTEEEAGKPLTRRTAVVMPVYNEDPASVFAHVQATYESIAATGQLDAFDFYVLSDSTRAESWVAEELAWSELCRRVGG</sequence>
<keyword evidence="1" id="KW-1133">Transmembrane helix</keyword>
<dbReference type="EMBL" id="RAWE01000337">
    <property type="protein sequence ID" value="RKG94381.1"/>
    <property type="molecule type" value="Genomic_DNA"/>
</dbReference>
<dbReference type="AlphaFoldDB" id="A0A3A8JVJ7"/>
<keyword evidence="1" id="KW-0472">Membrane</keyword>
<protein>
    <submittedName>
        <fullName evidence="2">Glucans biosynthesis glucosyltransferase MdoH</fullName>
    </submittedName>
</protein>
<accession>A0A3A8JVJ7</accession>
<comment type="caution">
    <text evidence="2">The sequence shown here is derived from an EMBL/GenBank/DDBJ whole genome shotgun (WGS) entry which is preliminary data.</text>
</comment>
<dbReference type="Proteomes" id="UP000268313">
    <property type="component" value="Unassembled WGS sequence"/>
</dbReference>
<evidence type="ECO:0000313" key="2">
    <source>
        <dbReference type="EMBL" id="RKG94381.1"/>
    </source>
</evidence>
<dbReference type="GO" id="GO:0016740">
    <property type="term" value="F:transferase activity"/>
    <property type="evidence" value="ECO:0007669"/>
    <property type="project" value="UniProtKB-KW"/>
</dbReference>
<keyword evidence="1" id="KW-0812">Transmembrane</keyword>
<evidence type="ECO:0000313" key="3">
    <source>
        <dbReference type="Proteomes" id="UP000268313"/>
    </source>
</evidence>
<feature type="transmembrane region" description="Helical" evidence="1">
    <location>
        <begin position="48"/>
        <end position="74"/>
    </location>
</feature>
<name>A0A3A8JVJ7_9BACT</name>
<evidence type="ECO:0000256" key="1">
    <source>
        <dbReference type="SAM" id="Phobius"/>
    </source>
</evidence>
<feature type="non-terminal residue" evidence="2">
    <location>
        <position position="163"/>
    </location>
</feature>
<reference evidence="3" key="1">
    <citation type="submission" date="2018-09" db="EMBL/GenBank/DDBJ databases">
        <authorList>
            <person name="Livingstone P.G."/>
            <person name="Whitworth D.E."/>
        </authorList>
    </citation>
    <scope>NUCLEOTIDE SEQUENCE [LARGE SCALE GENOMIC DNA]</scope>
    <source>
        <strain evidence="3">CA043D</strain>
    </source>
</reference>
<keyword evidence="2" id="KW-0808">Transferase</keyword>
<gene>
    <name evidence="2" type="ORF">D7X32_42230</name>
</gene>
<proteinExistence type="predicted"/>
<organism evidence="2 3">
    <name type="scientific">Corallococcus carmarthensis</name>
    <dbReference type="NCBI Taxonomy" id="2316728"/>
    <lineage>
        <taxon>Bacteria</taxon>
        <taxon>Pseudomonadati</taxon>
        <taxon>Myxococcota</taxon>
        <taxon>Myxococcia</taxon>
        <taxon>Myxococcales</taxon>
        <taxon>Cystobacterineae</taxon>
        <taxon>Myxococcaceae</taxon>
        <taxon>Corallococcus</taxon>
    </lineage>
</organism>
<keyword evidence="3" id="KW-1185">Reference proteome</keyword>